<dbReference type="PANTHER" id="PTHR11240:SF22">
    <property type="entry name" value="RIBONUCLEASE T2"/>
    <property type="match status" value="1"/>
</dbReference>
<dbReference type="InterPro" id="IPR001568">
    <property type="entry name" value="RNase_T2-like"/>
</dbReference>
<evidence type="ECO:0000256" key="3">
    <source>
        <dbReference type="ARBA" id="ARBA00022759"/>
    </source>
</evidence>
<organism evidence="8 9">
    <name type="scientific">Quillaja saponaria</name>
    <name type="common">Soap bark tree</name>
    <dbReference type="NCBI Taxonomy" id="32244"/>
    <lineage>
        <taxon>Eukaryota</taxon>
        <taxon>Viridiplantae</taxon>
        <taxon>Streptophyta</taxon>
        <taxon>Embryophyta</taxon>
        <taxon>Tracheophyta</taxon>
        <taxon>Spermatophyta</taxon>
        <taxon>Magnoliopsida</taxon>
        <taxon>eudicotyledons</taxon>
        <taxon>Gunneridae</taxon>
        <taxon>Pentapetalae</taxon>
        <taxon>rosids</taxon>
        <taxon>fabids</taxon>
        <taxon>Fabales</taxon>
        <taxon>Quillajaceae</taxon>
        <taxon>Quillaja</taxon>
    </lineage>
</organism>
<dbReference type="InterPro" id="IPR033130">
    <property type="entry name" value="RNase_T2_His_AS_2"/>
</dbReference>
<comment type="similarity">
    <text evidence="1 6">Belongs to the RNase T2 family.</text>
</comment>
<protein>
    <submittedName>
        <fullName evidence="8">Ribonuclease</fullName>
    </submittedName>
</protein>
<dbReference type="InterPro" id="IPR033697">
    <property type="entry name" value="Ribonuclease_T2_eukaryotic"/>
</dbReference>
<proteinExistence type="inferred from homology"/>
<dbReference type="CDD" id="cd01061">
    <property type="entry name" value="RNase_T2_euk"/>
    <property type="match status" value="1"/>
</dbReference>
<dbReference type="Gene3D" id="3.90.730.10">
    <property type="entry name" value="Ribonuclease T2-like"/>
    <property type="match status" value="1"/>
</dbReference>
<accession>A0AAD7Q4P8</accession>
<evidence type="ECO:0000256" key="6">
    <source>
        <dbReference type="RuleBase" id="RU004328"/>
    </source>
</evidence>
<dbReference type="GO" id="GO:0006401">
    <property type="term" value="P:RNA catabolic process"/>
    <property type="evidence" value="ECO:0007669"/>
    <property type="project" value="TreeGrafter"/>
</dbReference>
<dbReference type="PANTHER" id="PTHR11240">
    <property type="entry name" value="RIBONUCLEASE T2"/>
    <property type="match status" value="1"/>
</dbReference>
<keyword evidence="9" id="KW-1185">Reference proteome</keyword>
<dbReference type="GO" id="GO:0005576">
    <property type="term" value="C:extracellular region"/>
    <property type="evidence" value="ECO:0007669"/>
    <property type="project" value="TreeGrafter"/>
</dbReference>
<evidence type="ECO:0000256" key="7">
    <source>
        <dbReference type="SAM" id="SignalP"/>
    </source>
</evidence>
<keyword evidence="2" id="KW-0540">Nuclease</keyword>
<evidence type="ECO:0000256" key="1">
    <source>
        <dbReference type="ARBA" id="ARBA00007469"/>
    </source>
</evidence>
<comment type="caution">
    <text evidence="8">The sequence shown here is derived from an EMBL/GenBank/DDBJ whole genome shotgun (WGS) entry which is preliminary data.</text>
</comment>
<evidence type="ECO:0000313" key="9">
    <source>
        <dbReference type="Proteomes" id="UP001163823"/>
    </source>
</evidence>
<dbReference type="GO" id="GO:0033897">
    <property type="term" value="F:ribonuclease T2 activity"/>
    <property type="evidence" value="ECO:0007669"/>
    <property type="project" value="InterPro"/>
</dbReference>
<dbReference type="KEGG" id="qsa:O6P43_004732"/>
<name>A0AAD7Q4P8_QUISA</name>
<dbReference type="Pfam" id="PF00445">
    <property type="entry name" value="Ribonuclease_T2"/>
    <property type="match status" value="1"/>
</dbReference>
<keyword evidence="5" id="KW-0456">Lyase</keyword>
<evidence type="ECO:0000256" key="2">
    <source>
        <dbReference type="ARBA" id="ARBA00022722"/>
    </source>
</evidence>
<feature type="chain" id="PRO_5042259272" evidence="7">
    <location>
        <begin position="18"/>
        <end position="255"/>
    </location>
</feature>
<keyword evidence="3" id="KW-0255">Endonuclease</keyword>
<keyword evidence="4" id="KW-1015">Disulfide bond</keyword>
<evidence type="ECO:0000313" key="8">
    <source>
        <dbReference type="EMBL" id="KAJ7974699.1"/>
    </source>
</evidence>
<feature type="signal peptide" evidence="7">
    <location>
        <begin position="1"/>
        <end position="17"/>
    </location>
</feature>
<dbReference type="InterPro" id="IPR036430">
    <property type="entry name" value="RNase_T2-like_sf"/>
</dbReference>
<dbReference type="Proteomes" id="UP001163823">
    <property type="component" value="Chromosome 3"/>
</dbReference>
<dbReference type="InterPro" id="IPR018188">
    <property type="entry name" value="RNase_T2_His_AS_1"/>
</dbReference>
<evidence type="ECO:0000256" key="4">
    <source>
        <dbReference type="ARBA" id="ARBA00023157"/>
    </source>
</evidence>
<dbReference type="SUPFAM" id="SSF55895">
    <property type="entry name" value="Ribonuclease Rh-like"/>
    <property type="match status" value="1"/>
</dbReference>
<dbReference type="EMBL" id="JARAOO010000003">
    <property type="protein sequence ID" value="KAJ7974699.1"/>
    <property type="molecule type" value="Genomic_DNA"/>
</dbReference>
<gene>
    <name evidence="8" type="ORF">O6P43_004732</name>
</gene>
<dbReference type="AlphaFoldDB" id="A0AAD7Q4P8"/>
<dbReference type="PROSITE" id="PS00531">
    <property type="entry name" value="RNASE_T2_2"/>
    <property type="match status" value="1"/>
</dbReference>
<dbReference type="GO" id="GO:0003723">
    <property type="term" value="F:RNA binding"/>
    <property type="evidence" value="ECO:0007669"/>
    <property type="project" value="InterPro"/>
</dbReference>
<keyword evidence="3" id="KW-0378">Hydrolase</keyword>
<keyword evidence="7" id="KW-0732">Signal</keyword>
<evidence type="ECO:0000256" key="5">
    <source>
        <dbReference type="ARBA" id="ARBA00023239"/>
    </source>
</evidence>
<reference evidence="8" key="1">
    <citation type="journal article" date="2023" name="Science">
        <title>Elucidation of the pathway for biosynthesis of saponin adjuvants from the soapbark tree.</title>
        <authorList>
            <person name="Reed J."/>
            <person name="Orme A."/>
            <person name="El-Demerdash A."/>
            <person name="Owen C."/>
            <person name="Martin L.B.B."/>
            <person name="Misra R.C."/>
            <person name="Kikuchi S."/>
            <person name="Rejzek M."/>
            <person name="Martin A.C."/>
            <person name="Harkess A."/>
            <person name="Leebens-Mack J."/>
            <person name="Louveau T."/>
            <person name="Stephenson M.J."/>
            <person name="Osbourn A."/>
        </authorList>
    </citation>
    <scope>NUCLEOTIDE SEQUENCE</scope>
    <source>
        <strain evidence="8">S10</strain>
    </source>
</reference>
<sequence>MKSVVIFGLALLTVSNCDNLDADPPKNPKQKHDSFKLALQWPYSSCKNPKLKCRTTIPKQFTLHGLWPQENGVELTYCTTHKIPPGTFGSMKDDLMAYWPNLTTDNFEKSKSFWEYQWLKHGSCSFENLEPIPYFEKAIALVKANNLLSMLKKKGIEPLGQTYTVKNIVNAVKAVTSHYPNVKCIVEVKDGKSTSYLEEIHLCFDDEAKVIRDCPYRFSKCMESQPGSKVRIAKFSSQDDAIFGSINGTAAAAAP</sequence>
<dbReference type="PROSITE" id="PS00530">
    <property type="entry name" value="RNASE_T2_1"/>
    <property type="match status" value="1"/>
</dbReference>